<evidence type="ECO:0000313" key="1">
    <source>
        <dbReference type="EMBL" id="KAK3338059.1"/>
    </source>
</evidence>
<dbReference type="PANTHER" id="PTHR33112">
    <property type="entry name" value="DOMAIN PROTEIN, PUTATIVE-RELATED"/>
    <property type="match status" value="1"/>
</dbReference>
<sequence>MCAVFAGSYVTLGALAFTNCREGLWAPAAMRIVELKGTMPDGTPYSLYAQEQYHHDHVYHPLLSRGWVYQETLVSPRTLVFLGREAMWLCRENISCQCRTLRIRTSWNTFVKLPARDTKHEAGTQSENLLLWAQLWHVLVSGYACRTNLSCLGDRLTAIEGLAEYFRHWRQGERYFGGIWSGSFAKDLLWRTIPEFHERLRVRPDTIKTKWSSEKWLFPTWSWASLNNKNPMGPRMSILYAKFREEVAVDSPSPPTYQHYPDSAFLITPIGEPFGQDRIADGQKPPPSTEKRRYHELRIQGIIVPIGWQQLLAMEKDAWAENIEPYPEPFFMCDYGWLKFANWLKEEYPAGPAEPTFYCLRMMKYIGRTGHFMGLVLHCVDEARQIYERIGVLAQRYRLEKDDTEESKRHWKPDWRQEAGTESEPEARVITLV</sequence>
<dbReference type="AlphaFoldDB" id="A0AAE0MNY3"/>
<organism evidence="1 2">
    <name type="scientific">Neurospora tetraspora</name>
    <dbReference type="NCBI Taxonomy" id="94610"/>
    <lineage>
        <taxon>Eukaryota</taxon>
        <taxon>Fungi</taxon>
        <taxon>Dikarya</taxon>
        <taxon>Ascomycota</taxon>
        <taxon>Pezizomycotina</taxon>
        <taxon>Sordariomycetes</taxon>
        <taxon>Sordariomycetidae</taxon>
        <taxon>Sordariales</taxon>
        <taxon>Sordariaceae</taxon>
        <taxon>Neurospora</taxon>
    </lineage>
</organism>
<evidence type="ECO:0000313" key="2">
    <source>
        <dbReference type="Proteomes" id="UP001278500"/>
    </source>
</evidence>
<comment type="caution">
    <text evidence="1">The sequence shown here is derived from an EMBL/GenBank/DDBJ whole genome shotgun (WGS) entry which is preliminary data.</text>
</comment>
<reference evidence="1" key="2">
    <citation type="submission" date="2023-06" db="EMBL/GenBank/DDBJ databases">
        <authorList>
            <consortium name="Lawrence Berkeley National Laboratory"/>
            <person name="Haridas S."/>
            <person name="Hensen N."/>
            <person name="Bonometti L."/>
            <person name="Westerberg I."/>
            <person name="Brannstrom I.O."/>
            <person name="Guillou S."/>
            <person name="Cros-Aarteil S."/>
            <person name="Calhoun S."/>
            <person name="Kuo A."/>
            <person name="Mondo S."/>
            <person name="Pangilinan J."/>
            <person name="Riley R."/>
            <person name="Labutti K."/>
            <person name="Andreopoulos B."/>
            <person name="Lipzen A."/>
            <person name="Chen C."/>
            <person name="Yanf M."/>
            <person name="Daum C."/>
            <person name="Ng V."/>
            <person name="Clum A."/>
            <person name="Steindorff A."/>
            <person name="Ohm R."/>
            <person name="Martin F."/>
            <person name="Silar P."/>
            <person name="Natvig D."/>
            <person name="Lalanne C."/>
            <person name="Gautier V."/>
            <person name="Ament-Velasquez S.L."/>
            <person name="Kruys A."/>
            <person name="Hutchinson M.I."/>
            <person name="Powell A.J."/>
            <person name="Barry K."/>
            <person name="Miller A.N."/>
            <person name="Grigoriev I.V."/>
            <person name="Debuchy R."/>
            <person name="Gladieux P."/>
            <person name="Thoren M.H."/>
            <person name="Johannesson H."/>
        </authorList>
    </citation>
    <scope>NUCLEOTIDE SEQUENCE</scope>
    <source>
        <strain evidence="1">CBS 560.94</strain>
    </source>
</reference>
<accession>A0AAE0MNY3</accession>
<dbReference type="RefSeq" id="XP_062677510.1">
    <property type="nucleotide sequence ID" value="XM_062830822.1"/>
</dbReference>
<dbReference type="Proteomes" id="UP001278500">
    <property type="component" value="Unassembled WGS sequence"/>
</dbReference>
<proteinExistence type="predicted"/>
<gene>
    <name evidence="1" type="ORF">B0H65DRAFT_581531</name>
</gene>
<protein>
    <recommendedName>
        <fullName evidence="3">Heterokaryon incompatibility domain-containing protein</fullName>
    </recommendedName>
</protein>
<dbReference type="EMBL" id="JAUEPP010000008">
    <property type="protein sequence ID" value="KAK3338059.1"/>
    <property type="molecule type" value="Genomic_DNA"/>
</dbReference>
<evidence type="ECO:0008006" key="3">
    <source>
        <dbReference type="Google" id="ProtNLM"/>
    </source>
</evidence>
<keyword evidence="2" id="KW-1185">Reference proteome</keyword>
<dbReference type="GeneID" id="87867976"/>
<dbReference type="PANTHER" id="PTHR33112:SF10">
    <property type="entry name" value="TOL"/>
    <property type="match status" value="1"/>
</dbReference>
<reference evidence="1" key="1">
    <citation type="journal article" date="2023" name="Mol. Phylogenet. Evol.">
        <title>Genome-scale phylogeny and comparative genomics of the fungal order Sordariales.</title>
        <authorList>
            <person name="Hensen N."/>
            <person name="Bonometti L."/>
            <person name="Westerberg I."/>
            <person name="Brannstrom I.O."/>
            <person name="Guillou S."/>
            <person name="Cros-Aarteil S."/>
            <person name="Calhoun S."/>
            <person name="Haridas S."/>
            <person name="Kuo A."/>
            <person name="Mondo S."/>
            <person name="Pangilinan J."/>
            <person name="Riley R."/>
            <person name="LaButti K."/>
            <person name="Andreopoulos B."/>
            <person name="Lipzen A."/>
            <person name="Chen C."/>
            <person name="Yan M."/>
            <person name="Daum C."/>
            <person name="Ng V."/>
            <person name="Clum A."/>
            <person name="Steindorff A."/>
            <person name="Ohm R.A."/>
            <person name="Martin F."/>
            <person name="Silar P."/>
            <person name="Natvig D.O."/>
            <person name="Lalanne C."/>
            <person name="Gautier V."/>
            <person name="Ament-Velasquez S.L."/>
            <person name="Kruys A."/>
            <person name="Hutchinson M.I."/>
            <person name="Powell A.J."/>
            <person name="Barry K."/>
            <person name="Miller A.N."/>
            <person name="Grigoriev I.V."/>
            <person name="Debuchy R."/>
            <person name="Gladieux P."/>
            <person name="Hiltunen Thoren M."/>
            <person name="Johannesson H."/>
        </authorList>
    </citation>
    <scope>NUCLEOTIDE SEQUENCE</scope>
    <source>
        <strain evidence="1">CBS 560.94</strain>
    </source>
</reference>
<name>A0AAE0MNY3_9PEZI</name>